<accession>A0AAV8DNI6</accession>
<comment type="caution">
    <text evidence="11">The sequence shown here is derived from an EMBL/GenBank/DDBJ whole genome shotgun (WGS) entry which is preliminary data.</text>
</comment>
<dbReference type="SUPFAM" id="SSF50978">
    <property type="entry name" value="WD40 repeat-like"/>
    <property type="match status" value="1"/>
</dbReference>
<keyword evidence="12" id="KW-1185">Reference proteome</keyword>
<dbReference type="PROSITE" id="PS50082">
    <property type="entry name" value="WD_REPEATS_2"/>
    <property type="match status" value="5"/>
</dbReference>
<dbReference type="PRINTS" id="PR00320">
    <property type="entry name" value="GPROTEINBRPT"/>
</dbReference>
<evidence type="ECO:0000259" key="10">
    <source>
        <dbReference type="Pfam" id="PF13925"/>
    </source>
</evidence>
<dbReference type="SMART" id="SM00320">
    <property type="entry name" value="WD40"/>
    <property type="match status" value="6"/>
</dbReference>
<feature type="repeat" description="WD" evidence="8">
    <location>
        <begin position="138"/>
        <end position="179"/>
    </location>
</feature>
<feature type="region of interest" description="Disordered" evidence="9">
    <location>
        <begin position="366"/>
        <end position="421"/>
    </location>
</feature>
<organism evidence="11 12">
    <name type="scientific">Rhynchospora pubera</name>
    <dbReference type="NCBI Taxonomy" id="906938"/>
    <lineage>
        <taxon>Eukaryota</taxon>
        <taxon>Viridiplantae</taxon>
        <taxon>Streptophyta</taxon>
        <taxon>Embryophyta</taxon>
        <taxon>Tracheophyta</taxon>
        <taxon>Spermatophyta</taxon>
        <taxon>Magnoliopsida</taxon>
        <taxon>Liliopsida</taxon>
        <taxon>Poales</taxon>
        <taxon>Cyperaceae</taxon>
        <taxon>Cyperoideae</taxon>
        <taxon>Rhynchosporeae</taxon>
        <taxon>Rhynchospora</taxon>
    </lineage>
</organism>
<feature type="compositionally biased region" description="Polar residues" evidence="9">
    <location>
        <begin position="496"/>
        <end position="508"/>
    </location>
</feature>
<keyword evidence="3 8" id="KW-0853">WD repeat</keyword>
<dbReference type="GO" id="GO:0051013">
    <property type="term" value="P:microtubule severing"/>
    <property type="evidence" value="ECO:0007669"/>
    <property type="project" value="UniProtKB-UniRule"/>
</dbReference>
<dbReference type="InterPro" id="IPR019775">
    <property type="entry name" value="WD40_repeat_CS"/>
</dbReference>
<feature type="region of interest" description="Disordered" evidence="9">
    <location>
        <begin position="488"/>
        <end position="508"/>
    </location>
</feature>
<dbReference type="PANTHER" id="PTHR19845:SF17">
    <property type="entry name" value="KATANIN P80 WD40 REPEAT-CONTAINING SUBUNIT B1 HOMOLOG"/>
    <property type="match status" value="1"/>
</dbReference>
<dbReference type="PANTHER" id="PTHR19845">
    <property type="entry name" value="KATANIN P80 SUBUNIT"/>
    <property type="match status" value="1"/>
</dbReference>
<evidence type="ECO:0000313" key="12">
    <source>
        <dbReference type="Proteomes" id="UP001140206"/>
    </source>
</evidence>
<sequence length="771" mass="84480">MEKRGYMLQEFVAHSSDVKCLSIGKKSNRVFITGSEDRKVNLWSIGKTTPLQSLQGHTSAVESVAFDSGEVLILGGASNGAIKLWDLEEAKIVRTLTGHRSGCTSVEFHPFGEFFASGSADTDLKIWDIRKKGCIHTYTGHTRAIQNIKFTPDGRWVVTGGEDSIVKVWDLTAGKLLHEFKYHSGRISCIHFHPQEFLLATGSADRTVKFWDLETFEIIGSAGPEVGGVNAMTFHPDGRTLFCGLDSTLKVYSWEPVRCHDVVDIGWSNLADLSIYEGKLLGFSYQDSQVGIWLADISLIGPYALGVLPIANNFTEPVTSFSHVKDKLVKPSLLNQDLGPITKSSDKTIIEECTSKQGATAIHISNLSPMSPDRSKRDSRISRPSTFTQTNAARSTLRPKSTKISSSPVPSKSGSSSPVALNTPFKRVPAISESPPIKDIHAISTSLSVPRVVSRRSSDNGVMKGAPIKDVANESTLYSSVKPQKYTLLDNERDSTPTGSTPCLISFSNIGSTTENVSERLEESLSLDKNDEMPCSTAETERVKYVRGVAIQLGKTKSLVERWEKRDGVSPADSPYAHKPSNHDTSLSVPQEKLTVDEDTLICDALVQNHDVFINSVKSRLTKLEVVRHFLDKGGIKGAIDAVAKLPDHSVQVDLVGALKEKKEVFNLELFSGLLPVLVGLLSSRTERHVIVSIEMIIELLKIFGTVIKSTLSATSPAKVDLEGERRLKRCKNCSGHLQKIRPLLEPITRRGGEVATLAQELNLALQKMQL</sequence>
<dbReference type="HAMAP" id="MF_03022">
    <property type="entry name" value="Katanin_p80_B1"/>
    <property type="match status" value="1"/>
</dbReference>
<evidence type="ECO:0000256" key="2">
    <source>
        <dbReference type="ARBA" id="ARBA00022490"/>
    </source>
</evidence>
<protein>
    <recommendedName>
        <fullName evidence="7">Katanin p80 WD40 repeat-containing subunit B1 homolog</fullName>
    </recommendedName>
</protein>
<dbReference type="PROSITE" id="PS50294">
    <property type="entry name" value="WD_REPEATS_REGION"/>
    <property type="match status" value="5"/>
</dbReference>
<keyword evidence="2 7" id="KW-0963">Cytoplasm</keyword>
<evidence type="ECO:0000256" key="3">
    <source>
        <dbReference type="ARBA" id="ARBA00022574"/>
    </source>
</evidence>
<proteinExistence type="inferred from homology"/>
<dbReference type="InterPro" id="IPR001680">
    <property type="entry name" value="WD40_rpt"/>
</dbReference>
<dbReference type="CDD" id="cd00200">
    <property type="entry name" value="WD40"/>
    <property type="match status" value="1"/>
</dbReference>
<dbReference type="InterPro" id="IPR036322">
    <property type="entry name" value="WD40_repeat_dom_sf"/>
</dbReference>
<feature type="compositionally biased region" description="Low complexity" evidence="9">
    <location>
        <begin position="402"/>
        <end position="418"/>
    </location>
</feature>
<reference evidence="11" key="1">
    <citation type="submission" date="2022-08" db="EMBL/GenBank/DDBJ databases">
        <authorList>
            <person name="Marques A."/>
        </authorList>
    </citation>
    <scope>NUCLEOTIDE SEQUENCE</scope>
    <source>
        <strain evidence="11">RhyPub2mFocal</strain>
        <tissue evidence="11">Leaves</tissue>
    </source>
</reference>
<feature type="repeat" description="WD" evidence="8">
    <location>
        <begin position="11"/>
        <end position="53"/>
    </location>
</feature>
<dbReference type="Pfam" id="PF00400">
    <property type="entry name" value="WD40"/>
    <property type="match status" value="6"/>
</dbReference>
<evidence type="ECO:0000256" key="4">
    <source>
        <dbReference type="ARBA" id="ARBA00022701"/>
    </source>
</evidence>
<feature type="repeat" description="WD" evidence="8">
    <location>
        <begin position="54"/>
        <end position="95"/>
    </location>
</feature>
<dbReference type="Pfam" id="PF13925">
    <property type="entry name" value="Katanin_con80"/>
    <property type="match status" value="1"/>
</dbReference>
<dbReference type="Proteomes" id="UP001140206">
    <property type="component" value="Chromosome 3"/>
</dbReference>
<gene>
    <name evidence="11" type="ORF">LUZ62_053641</name>
</gene>
<dbReference type="EMBL" id="JAMFTS010000003">
    <property type="protein sequence ID" value="KAJ4769384.1"/>
    <property type="molecule type" value="Genomic_DNA"/>
</dbReference>
<evidence type="ECO:0000256" key="6">
    <source>
        <dbReference type="ARBA" id="ARBA00023212"/>
    </source>
</evidence>
<dbReference type="InterPro" id="IPR026962">
    <property type="entry name" value="KTNB1"/>
</dbReference>
<dbReference type="PROSITE" id="PS00678">
    <property type="entry name" value="WD_REPEATS_1"/>
    <property type="match status" value="3"/>
</dbReference>
<keyword evidence="6 7" id="KW-0206">Cytoskeleton</keyword>
<keyword evidence="4 7" id="KW-0493">Microtubule</keyword>
<keyword evidence="5" id="KW-0677">Repeat</keyword>
<comment type="similarity">
    <text evidence="7">Belongs to the WD repeat KATNB1 family.</text>
</comment>
<dbReference type="FunFam" id="2.130.10.10:FF:000183">
    <property type="entry name" value="Katanin p80 WD40 repeat-containing subunit B1"/>
    <property type="match status" value="1"/>
</dbReference>
<name>A0AAV8DNI6_9POAL</name>
<evidence type="ECO:0000256" key="5">
    <source>
        <dbReference type="ARBA" id="ARBA00022737"/>
    </source>
</evidence>
<dbReference type="GO" id="GO:0007019">
    <property type="term" value="P:microtubule depolymerization"/>
    <property type="evidence" value="ECO:0007669"/>
    <property type="project" value="TreeGrafter"/>
</dbReference>
<dbReference type="InterPro" id="IPR015943">
    <property type="entry name" value="WD40/YVTN_repeat-like_dom_sf"/>
</dbReference>
<evidence type="ECO:0000256" key="1">
    <source>
        <dbReference type="ARBA" id="ARBA00004245"/>
    </source>
</evidence>
<dbReference type="AlphaFoldDB" id="A0AAV8DNI6"/>
<feature type="region of interest" description="Disordered" evidence="9">
    <location>
        <begin position="564"/>
        <end position="587"/>
    </location>
</feature>
<comment type="function">
    <text evidence="7">May participate in a complex which severs microtubules in an ATP-dependent manner. Microtubule severing may promote rapid reorganization of cellular microtubule arrays.</text>
</comment>
<dbReference type="InterPro" id="IPR028021">
    <property type="entry name" value="Katanin_C-terminal"/>
</dbReference>
<dbReference type="GO" id="GO:0008017">
    <property type="term" value="F:microtubule binding"/>
    <property type="evidence" value="ECO:0007669"/>
    <property type="project" value="UniProtKB-UniRule"/>
</dbReference>
<feature type="compositionally biased region" description="Polar residues" evidence="9">
    <location>
        <begin position="382"/>
        <end position="394"/>
    </location>
</feature>
<feature type="repeat" description="WD" evidence="8">
    <location>
        <begin position="180"/>
        <end position="221"/>
    </location>
</feature>
<dbReference type="GO" id="GO:0005874">
    <property type="term" value="C:microtubule"/>
    <property type="evidence" value="ECO:0007669"/>
    <property type="project" value="UniProtKB-KW"/>
</dbReference>
<feature type="repeat" description="WD" evidence="8">
    <location>
        <begin position="96"/>
        <end position="137"/>
    </location>
</feature>
<dbReference type="Gene3D" id="2.130.10.10">
    <property type="entry name" value="YVTN repeat-like/Quinoprotein amine dehydrogenase"/>
    <property type="match status" value="2"/>
</dbReference>
<feature type="region of interest" description="Disordered" evidence="9">
    <location>
        <begin position="448"/>
        <end position="467"/>
    </location>
</feature>
<comment type="subcellular location">
    <subcellularLocation>
        <location evidence="1 7">Cytoplasm</location>
        <location evidence="1 7">Cytoskeleton</location>
    </subcellularLocation>
</comment>
<dbReference type="GO" id="GO:0008352">
    <property type="term" value="C:katanin complex"/>
    <property type="evidence" value="ECO:0007669"/>
    <property type="project" value="InterPro"/>
</dbReference>
<evidence type="ECO:0000256" key="7">
    <source>
        <dbReference type="HAMAP-Rule" id="MF_03022"/>
    </source>
</evidence>
<evidence type="ECO:0000256" key="9">
    <source>
        <dbReference type="SAM" id="MobiDB-lite"/>
    </source>
</evidence>
<evidence type="ECO:0000256" key="8">
    <source>
        <dbReference type="PROSITE-ProRule" id="PRU00221"/>
    </source>
</evidence>
<feature type="domain" description="Katanin p80 subunit C-terminal" evidence="10">
    <location>
        <begin position="608"/>
        <end position="766"/>
    </location>
</feature>
<evidence type="ECO:0000313" key="11">
    <source>
        <dbReference type="EMBL" id="KAJ4769384.1"/>
    </source>
</evidence>
<dbReference type="GO" id="GO:0005737">
    <property type="term" value="C:cytoplasm"/>
    <property type="evidence" value="ECO:0007669"/>
    <property type="project" value="UniProtKB-UniRule"/>
</dbReference>
<dbReference type="InterPro" id="IPR020472">
    <property type="entry name" value="WD40_PAC1"/>
</dbReference>